<dbReference type="InterPro" id="IPR028082">
    <property type="entry name" value="Peripla_BP_I"/>
</dbReference>
<evidence type="ECO:0000313" key="5">
    <source>
        <dbReference type="EMBL" id="GAG01852.1"/>
    </source>
</evidence>
<comment type="subcellular location">
    <subcellularLocation>
        <location evidence="1">Cell envelope</location>
    </subcellularLocation>
</comment>
<protein>
    <recommendedName>
        <fullName evidence="4">Periplasmic binding protein domain-containing protein</fullName>
    </recommendedName>
</protein>
<dbReference type="PANTHER" id="PTHR46847">
    <property type="entry name" value="D-ALLOSE-BINDING PERIPLASMIC PROTEIN-RELATED"/>
    <property type="match status" value="1"/>
</dbReference>
<dbReference type="PANTHER" id="PTHR46847:SF1">
    <property type="entry name" value="D-ALLOSE-BINDING PERIPLASMIC PROTEIN-RELATED"/>
    <property type="match status" value="1"/>
</dbReference>
<comment type="caution">
    <text evidence="5">The sequence shown here is derived from an EMBL/GenBank/DDBJ whole genome shotgun (WGS) entry which is preliminary data.</text>
</comment>
<sequence length="188" mass="20216">MSIGKSGKVFLLLVLALVLAFGNITFAQEQPSEFYPVEQYVLKNPDTASELYIFNLCMRNIEFFDVHIEAFELAGQLLGVKTMVMGPSAYDTPAQISSMKASIAMNPAGILIFPPGPELGPVINQAIEAGIPVVTICGDVPGSKRIAFVGINQYEVGVVGGEYLAKILNEKGKIGILSMTAPMFQDRA</sequence>
<dbReference type="Pfam" id="PF13407">
    <property type="entry name" value="Peripla_BP_4"/>
    <property type="match status" value="1"/>
</dbReference>
<evidence type="ECO:0000256" key="1">
    <source>
        <dbReference type="ARBA" id="ARBA00004196"/>
    </source>
</evidence>
<feature type="non-terminal residue" evidence="5">
    <location>
        <position position="188"/>
    </location>
</feature>
<dbReference type="InterPro" id="IPR025997">
    <property type="entry name" value="SBP_2_dom"/>
</dbReference>
<accession>X0URI0</accession>
<name>X0URI0_9ZZZZ</name>
<evidence type="ECO:0000259" key="4">
    <source>
        <dbReference type="Pfam" id="PF13407"/>
    </source>
</evidence>
<feature type="domain" description="Periplasmic binding protein" evidence="4">
    <location>
        <begin position="60"/>
        <end position="178"/>
    </location>
</feature>
<dbReference type="GO" id="GO:0030246">
    <property type="term" value="F:carbohydrate binding"/>
    <property type="evidence" value="ECO:0007669"/>
    <property type="project" value="UniProtKB-ARBA"/>
</dbReference>
<proteinExistence type="inferred from homology"/>
<dbReference type="SUPFAM" id="SSF53822">
    <property type="entry name" value="Periplasmic binding protein-like I"/>
    <property type="match status" value="1"/>
</dbReference>
<reference evidence="5" key="1">
    <citation type="journal article" date="2014" name="Front. Microbiol.">
        <title>High frequency of phylogenetically diverse reductive dehalogenase-homologous genes in deep subseafloor sedimentary metagenomes.</title>
        <authorList>
            <person name="Kawai M."/>
            <person name="Futagami T."/>
            <person name="Toyoda A."/>
            <person name="Takaki Y."/>
            <person name="Nishi S."/>
            <person name="Hori S."/>
            <person name="Arai W."/>
            <person name="Tsubouchi T."/>
            <person name="Morono Y."/>
            <person name="Uchiyama I."/>
            <person name="Ito T."/>
            <person name="Fujiyama A."/>
            <person name="Inagaki F."/>
            <person name="Takami H."/>
        </authorList>
    </citation>
    <scope>NUCLEOTIDE SEQUENCE</scope>
    <source>
        <strain evidence="5">Expedition CK06-06</strain>
    </source>
</reference>
<dbReference type="GO" id="GO:0030313">
    <property type="term" value="C:cell envelope"/>
    <property type="evidence" value="ECO:0007669"/>
    <property type="project" value="UniProtKB-SubCell"/>
</dbReference>
<keyword evidence="3" id="KW-0732">Signal</keyword>
<comment type="similarity">
    <text evidence="2">Belongs to the bacterial solute-binding protein 2 family.</text>
</comment>
<gene>
    <name evidence="5" type="ORF">S01H1_36107</name>
</gene>
<dbReference type="AlphaFoldDB" id="X0URI0"/>
<dbReference type="Gene3D" id="3.40.50.2300">
    <property type="match status" value="2"/>
</dbReference>
<evidence type="ECO:0000256" key="2">
    <source>
        <dbReference type="ARBA" id="ARBA00007639"/>
    </source>
</evidence>
<organism evidence="5">
    <name type="scientific">marine sediment metagenome</name>
    <dbReference type="NCBI Taxonomy" id="412755"/>
    <lineage>
        <taxon>unclassified sequences</taxon>
        <taxon>metagenomes</taxon>
        <taxon>ecological metagenomes</taxon>
    </lineage>
</organism>
<evidence type="ECO:0000256" key="3">
    <source>
        <dbReference type="ARBA" id="ARBA00022729"/>
    </source>
</evidence>
<dbReference type="EMBL" id="BARS01022595">
    <property type="protein sequence ID" value="GAG01852.1"/>
    <property type="molecule type" value="Genomic_DNA"/>
</dbReference>